<sequence>MPATASKMSALKMDQSSEMEILPALNKLVEYNQREVCVMLSLRFCVFASVHWLLIVRKEEKRKGCSFIPILAKNICPVTAKRTQKTSSSMSQCTYQVFLSSSDDTSINFSDHLYTALVRSGIHTCRADDGIERGHNMQSECQRATEESRISVIVFSKGYASSGRCLDELLNVLQRRKAVGHRILPVYYNVDPSEVGKQTGSFGEAFANHEEQFIAATDGREKDLMENVERWRAGLREVAKLRGMVLQNQSDG</sequence>
<proteinExistence type="predicted"/>
<evidence type="ECO:0000313" key="1">
    <source>
        <dbReference type="EMBL" id="KAI8532009.1"/>
    </source>
</evidence>
<reference evidence="1" key="1">
    <citation type="submission" date="2022-02" db="EMBL/GenBank/DDBJ databases">
        <title>Plant Genome Project.</title>
        <authorList>
            <person name="Zhang R.-G."/>
        </authorList>
    </citation>
    <scope>NUCLEOTIDE SEQUENCE</scope>
    <source>
        <strain evidence="1">AT1</strain>
    </source>
</reference>
<evidence type="ECO:0000313" key="2">
    <source>
        <dbReference type="Proteomes" id="UP001062846"/>
    </source>
</evidence>
<accession>A0ACC0LUI3</accession>
<organism evidence="1 2">
    <name type="scientific">Rhododendron molle</name>
    <name type="common">Chinese azalea</name>
    <name type="synonym">Azalea mollis</name>
    <dbReference type="NCBI Taxonomy" id="49168"/>
    <lineage>
        <taxon>Eukaryota</taxon>
        <taxon>Viridiplantae</taxon>
        <taxon>Streptophyta</taxon>
        <taxon>Embryophyta</taxon>
        <taxon>Tracheophyta</taxon>
        <taxon>Spermatophyta</taxon>
        <taxon>Magnoliopsida</taxon>
        <taxon>eudicotyledons</taxon>
        <taxon>Gunneridae</taxon>
        <taxon>Pentapetalae</taxon>
        <taxon>asterids</taxon>
        <taxon>Ericales</taxon>
        <taxon>Ericaceae</taxon>
        <taxon>Ericoideae</taxon>
        <taxon>Rhodoreae</taxon>
        <taxon>Rhododendron</taxon>
    </lineage>
</organism>
<gene>
    <name evidence="1" type="ORF">RHMOL_Rhmol11G0179600</name>
</gene>
<name>A0ACC0LUI3_RHOML</name>
<keyword evidence="2" id="KW-1185">Reference proteome</keyword>
<protein>
    <submittedName>
        <fullName evidence="1">Uncharacterized protein</fullName>
    </submittedName>
</protein>
<dbReference type="Proteomes" id="UP001062846">
    <property type="component" value="Chromosome 11"/>
</dbReference>
<dbReference type="EMBL" id="CM046398">
    <property type="protein sequence ID" value="KAI8532009.1"/>
    <property type="molecule type" value="Genomic_DNA"/>
</dbReference>
<comment type="caution">
    <text evidence="1">The sequence shown here is derived from an EMBL/GenBank/DDBJ whole genome shotgun (WGS) entry which is preliminary data.</text>
</comment>